<dbReference type="Gene3D" id="3.40.50.12780">
    <property type="entry name" value="N-terminal domain of ligase-like"/>
    <property type="match status" value="1"/>
</dbReference>
<dbReference type="SUPFAM" id="SSF56801">
    <property type="entry name" value="Acetyl-CoA synthetase-like"/>
    <property type="match status" value="1"/>
</dbReference>
<sequence length="520" mass="57001">MTDVRTVNAALEQLAEWRPNHTAFVQAETGRRETFSEANEIARSLANGLSDNGVGKGDVVALLSRTTVEHALSYFAVQKVGAIPATLHNREAPNKIVSLVDQVGAKALFFQPQFADTAEAISDHTGLDLIVEYDRDGTAEISGFGTPLSTLLDEGASRSVGVDVNPSDPAFINFSSGTTGKPKGIVHTHEEAIECAHAGQFIFSPHSDDTMLNPFTPSFIGWQNMTLPIVNAGGKSVMVEEWNPELILQMVEDEEVTIILLVPTQWKMLLDADIDRYDLSSVRLGGYAGETMGEDLFRRLREDITENFFTVYGTTETMDCGIALLPHEVTEETLASVGKPVPNTEVRIVEPDSHDPSAPVGQGEAGELILRGPSIAEEVWDDPETTDEIFHEEGWWFSGDLARVGDDGNVYIEGRTDNMIISGGINIYAEGVEGTIEAHPSVVECAVIGVPHDQWNEAVKAFVVTSDDVTVGELDEWCKNNDNLGNYQRPREWEFVDELPRTNTGKLNRSVLREREDISS</sequence>
<dbReference type="InterPro" id="IPR050237">
    <property type="entry name" value="ATP-dep_AMP-bd_enzyme"/>
</dbReference>
<proteinExistence type="predicted"/>
<keyword evidence="4" id="KW-1185">Reference proteome</keyword>
<dbReference type="InterPro" id="IPR042099">
    <property type="entry name" value="ANL_N_sf"/>
</dbReference>
<reference evidence="3 4" key="1">
    <citation type="journal article" date="2019" name="Int. J. Syst. Evol. Microbiol.">
        <title>The Global Catalogue of Microorganisms (GCM) 10K type strain sequencing project: providing services to taxonomists for standard genome sequencing and annotation.</title>
        <authorList>
            <consortium name="The Broad Institute Genomics Platform"/>
            <consortium name="The Broad Institute Genome Sequencing Center for Infectious Disease"/>
            <person name="Wu L."/>
            <person name="Ma J."/>
        </authorList>
    </citation>
    <scope>NUCLEOTIDE SEQUENCE [LARGE SCALE GENOMIC DNA]</scope>
    <source>
        <strain evidence="3 4">Y73</strain>
    </source>
</reference>
<name>A0ABD5UH25_9EURY</name>
<dbReference type="Pfam" id="PF00501">
    <property type="entry name" value="AMP-binding"/>
    <property type="match status" value="1"/>
</dbReference>
<dbReference type="InterPro" id="IPR020845">
    <property type="entry name" value="AMP-binding_CS"/>
</dbReference>
<accession>A0ABD5UH25</accession>
<dbReference type="EMBL" id="JBHSXI010000003">
    <property type="protein sequence ID" value="MFC6888443.1"/>
    <property type="molecule type" value="Genomic_DNA"/>
</dbReference>
<dbReference type="PROSITE" id="PS00455">
    <property type="entry name" value="AMP_BINDING"/>
    <property type="match status" value="1"/>
</dbReference>
<dbReference type="InterPro" id="IPR045851">
    <property type="entry name" value="AMP-bd_C_sf"/>
</dbReference>
<dbReference type="RefSeq" id="WP_379765421.1">
    <property type="nucleotide sequence ID" value="NZ_JBHSXI010000003.1"/>
</dbReference>
<protein>
    <submittedName>
        <fullName evidence="3">Class I adenylate-forming enzyme family protein</fullName>
    </submittedName>
</protein>
<feature type="domain" description="AMP-binding enzyme C-terminal" evidence="2">
    <location>
        <begin position="432"/>
        <end position="506"/>
    </location>
</feature>
<dbReference type="PANTHER" id="PTHR43767">
    <property type="entry name" value="LONG-CHAIN-FATTY-ACID--COA LIGASE"/>
    <property type="match status" value="1"/>
</dbReference>
<dbReference type="InterPro" id="IPR000873">
    <property type="entry name" value="AMP-dep_synth/lig_dom"/>
</dbReference>
<dbReference type="InterPro" id="IPR025110">
    <property type="entry name" value="AMP-bd_C"/>
</dbReference>
<dbReference type="GO" id="GO:0016878">
    <property type="term" value="F:acid-thiol ligase activity"/>
    <property type="evidence" value="ECO:0007669"/>
    <property type="project" value="UniProtKB-ARBA"/>
</dbReference>
<dbReference type="PANTHER" id="PTHR43767:SF1">
    <property type="entry name" value="NONRIBOSOMAL PEPTIDE SYNTHASE PES1 (EUROFUNG)-RELATED"/>
    <property type="match status" value="1"/>
</dbReference>
<dbReference type="Pfam" id="PF13193">
    <property type="entry name" value="AMP-binding_C"/>
    <property type="match status" value="1"/>
</dbReference>
<comment type="caution">
    <text evidence="3">The sequence shown here is derived from an EMBL/GenBank/DDBJ whole genome shotgun (WGS) entry which is preliminary data.</text>
</comment>
<evidence type="ECO:0000259" key="2">
    <source>
        <dbReference type="Pfam" id="PF13193"/>
    </source>
</evidence>
<evidence type="ECO:0000259" key="1">
    <source>
        <dbReference type="Pfam" id="PF00501"/>
    </source>
</evidence>
<dbReference type="AlphaFoldDB" id="A0ABD5UH25"/>
<feature type="domain" description="AMP-dependent synthetase/ligase" evidence="1">
    <location>
        <begin position="13"/>
        <end position="378"/>
    </location>
</feature>
<dbReference type="Proteomes" id="UP001596333">
    <property type="component" value="Unassembled WGS sequence"/>
</dbReference>
<evidence type="ECO:0000313" key="4">
    <source>
        <dbReference type="Proteomes" id="UP001596333"/>
    </source>
</evidence>
<dbReference type="Gene3D" id="3.30.300.30">
    <property type="match status" value="1"/>
</dbReference>
<organism evidence="3 4">
    <name type="scientific">Halorubrum trueperi</name>
    <dbReference type="NCBI Taxonomy" id="2004704"/>
    <lineage>
        <taxon>Archaea</taxon>
        <taxon>Methanobacteriati</taxon>
        <taxon>Methanobacteriota</taxon>
        <taxon>Stenosarchaea group</taxon>
        <taxon>Halobacteria</taxon>
        <taxon>Halobacteriales</taxon>
        <taxon>Haloferacaceae</taxon>
        <taxon>Halorubrum</taxon>
    </lineage>
</organism>
<evidence type="ECO:0000313" key="3">
    <source>
        <dbReference type="EMBL" id="MFC6888443.1"/>
    </source>
</evidence>
<gene>
    <name evidence="3" type="ORF">ACFQEY_05210</name>
</gene>